<evidence type="ECO:0000313" key="2">
    <source>
        <dbReference type="Proteomes" id="UP000007037"/>
    </source>
</evidence>
<dbReference type="AlphaFoldDB" id="Q72T17"/>
<gene>
    <name evidence="1" type="ordered locus">LIC_11204</name>
</gene>
<accession>Q72T17</accession>
<dbReference type="EMBL" id="AE016823">
    <property type="protein sequence ID" value="AAS69811.1"/>
    <property type="molecule type" value="Genomic_DNA"/>
</dbReference>
<reference evidence="1 2" key="1">
    <citation type="journal article" date="2004" name="J. Bacteriol.">
        <title>Comparative genomics of two Leptospira interrogans serovars reveals novel insights into physiology and pathogenesis.</title>
        <authorList>
            <person name="Nascimento A.L."/>
            <person name="Ko A.I."/>
            <person name="Martins E.A."/>
            <person name="Monteiro-Vitorello C.B."/>
            <person name="Ho P.L."/>
            <person name="Haake D.A."/>
            <person name="Verjovski-Almeida S."/>
            <person name="Hartskeerl R.A."/>
            <person name="Marques M.V."/>
            <person name="Oliveira M.C."/>
            <person name="Menck C.F."/>
            <person name="Leite L.C."/>
            <person name="Carrer H."/>
            <person name="Coutinho L.L."/>
            <person name="Degrave W.M."/>
            <person name="Dellagostin O.A."/>
            <person name="El-Dorry H."/>
            <person name="Ferro E.S."/>
            <person name="Ferro M.I."/>
            <person name="Furlan L.R."/>
            <person name="Gamberini M."/>
            <person name="Giglioti E.A."/>
            <person name="Goes-Neto A."/>
            <person name="Goldman G.H."/>
            <person name="Goldman M.H."/>
            <person name="Harakava R."/>
            <person name="Jeronimo S.M."/>
            <person name="Junqueira-De-Azevedo I.L."/>
            <person name="Kimura E.T."/>
            <person name="Kuramae E.E."/>
            <person name="Lemos E.G."/>
            <person name="Lemos M.V."/>
            <person name="Marino C.L."/>
            <person name="Nunes L.R."/>
            <person name="De Oliveira R.C."/>
            <person name="Pereira G.G."/>
            <person name="Reis M.S."/>
            <person name="Schriefer A."/>
            <person name="Siqueira W.J."/>
            <person name="Sommer P."/>
            <person name="Tsai S.M."/>
            <person name="Simpson A.J."/>
            <person name="Ferro J.A."/>
            <person name="Camargo L.E."/>
            <person name="Kitajima J.P."/>
            <person name="Setubal J.C."/>
            <person name="Van Sluys M.A."/>
        </authorList>
    </citation>
    <scope>NUCLEOTIDE SEQUENCE [LARGE SCALE GENOMIC DNA]</scope>
    <source>
        <strain evidence="1 2">Fiocruz L1-130</strain>
    </source>
</reference>
<dbReference type="Proteomes" id="UP000007037">
    <property type="component" value="Chromosome I"/>
</dbReference>
<organism evidence="1 2">
    <name type="scientific">Leptospira interrogans serogroup Icterohaemorrhagiae serovar copenhageni (strain Fiocruz L1-130)</name>
    <dbReference type="NCBI Taxonomy" id="267671"/>
    <lineage>
        <taxon>Bacteria</taxon>
        <taxon>Pseudomonadati</taxon>
        <taxon>Spirochaetota</taxon>
        <taxon>Spirochaetia</taxon>
        <taxon>Leptospirales</taxon>
        <taxon>Leptospiraceae</taxon>
        <taxon>Leptospira</taxon>
    </lineage>
</organism>
<evidence type="ECO:0000313" key="1">
    <source>
        <dbReference type="EMBL" id="AAS69811.1"/>
    </source>
</evidence>
<dbReference type="AntiFam" id="ANF00051">
    <property type="entry name" value="Translation of DNA tandem repeat"/>
</dbReference>
<dbReference type="KEGG" id="lic:LIC_11204"/>
<proteinExistence type="predicted"/>
<protein>
    <submittedName>
        <fullName evidence="1">Uncharacterized protein</fullName>
    </submittedName>
</protein>
<name>Q72T17_LEPIC</name>
<sequence length="88" mass="10392">MGTTTKLRFVCKMIWKLLQITILRTNSKIVGTHIFRKFFLVFLHQTHVNLLFYGELDITRMWEIEQNALSNSASHSLNSMYHFLNTDS</sequence>
<dbReference type="HOGENOM" id="CLU_2585418_0_0_12"/>